<evidence type="ECO:0000313" key="6">
    <source>
        <dbReference type="Proteomes" id="UP000239709"/>
    </source>
</evidence>
<keyword evidence="3" id="KW-0862">Zinc</keyword>
<dbReference type="PANTHER" id="PTHR28620">
    <property type="entry name" value="CENTROMERE PROTEIN V"/>
    <property type="match status" value="1"/>
</dbReference>
<accession>A0A2S0MFN4</accession>
<dbReference type="EMBL" id="CP027666">
    <property type="protein sequence ID" value="AVO34636.1"/>
    <property type="molecule type" value="Genomic_DNA"/>
</dbReference>
<dbReference type="InterPro" id="IPR006913">
    <property type="entry name" value="CENP-V/GFA"/>
</dbReference>
<dbReference type="Proteomes" id="UP000239709">
    <property type="component" value="Chromosome"/>
</dbReference>
<feature type="domain" description="CENP-V/GFA" evidence="4">
    <location>
        <begin position="2"/>
        <end position="115"/>
    </location>
</feature>
<evidence type="ECO:0000256" key="1">
    <source>
        <dbReference type="ARBA" id="ARBA00005495"/>
    </source>
</evidence>
<sequence>MYQGSCHCGQTRFTLAADALGPVAECNCSHCQRKGYLLSFHPRAALAVQAGEGELATYTFHRHVVAHKFCPRCGCAPFGLGQAPDGSELVAVNVRCLDGIDLASLPRTPVDGRSF</sequence>
<dbReference type="RefSeq" id="WP_106703188.1">
    <property type="nucleotide sequence ID" value="NZ_CP027666.1"/>
</dbReference>
<dbReference type="Pfam" id="PF04828">
    <property type="entry name" value="GFA"/>
    <property type="match status" value="1"/>
</dbReference>
<dbReference type="InterPro" id="IPR011057">
    <property type="entry name" value="Mss4-like_sf"/>
</dbReference>
<dbReference type="GO" id="GO:0046872">
    <property type="term" value="F:metal ion binding"/>
    <property type="evidence" value="ECO:0007669"/>
    <property type="project" value="UniProtKB-KW"/>
</dbReference>
<proteinExistence type="inferred from homology"/>
<keyword evidence="6" id="KW-1185">Reference proteome</keyword>
<reference evidence="5 6" key="1">
    <citation type="submission" date="2018-03" db="EMBL/GenBank/DDBJ databases">
        <title>Genome sequencing of Ottowia sp.</title>
        <authorList>
            <person name="Kim S.-J."/>
            <person name="Heo J."/>
            <person name="Kwon S.-W."/>
        </authorList>
    </citation>
    <scope>NUCLEOTIDE SEQUENCE [LARGE SCALE GENOMIC DNA]</scope>
    <source>
        <strain evidence="5 6">KADR8-3</strain>
    </source>
</reference>
<evidence type="ECO:0000259" key="4">
    <source>
        <dbReference type="PROSITE" id="PS51891"/>
    </source>
</evidence>
<protein>
    <submittedName>
        <fullName evidence="5">Aldehyde-activating protein</fullName>
    </submittedName>
</protein>
<name>A0A2S0MFN4_9BURK</name>
<gene>
    <name evidence="5" type="ORF">C6570_10670</name>
</gene>
<dbReference type="AlphaFoldDB" id="A0A2S0MFN4"/>
<evidence type="ECO:0000256" key="2">
    <source>
        <dbReference type="ARBA" id="ARBA00022723"/>
    </source>
</evidence>
<dbReference type="KEGG" id="otk:C6570_10670"/>
<dbReference type="PANTHER" id="PTHR28620:SF1">
    <property type="entry name" value="CENP-V_GFA DOMAIN-CONTAINING PROTEIN"/>
    <property type="match status" value="1"/>
</dbReference>
<dbReference type="PROSITE" id="PS51891">
    <property type="entry name" value="CENP_V_GFA"/>
    <property type="match status" value="1"/>
</dbReference>
<dbReference type="SUPFAM" id="SSF51316">
    <property type="entry name" value="Mss4-like"/>
    <property type="match status" value="1"/>
</dbReference>
<keyword evidence="2" id="KW-0479">Metal-binding</keyword>
<dbReference type="OrthoDB" id="327703at2"/>
<organism evidence="5 6">
    <name type="scientific">Ottowia oryzae</name>
    <dbReference type="NCBI Taxonomy" id="2109914"/>
    <lineage>
        <taxon>Bacteria</taxon>
        <taxon>Pseudomonadati</taxon>
        <taxon>Pseudomonadota</taxon>
        <taxon>Betaproteobacteria</taxon>
        <taxon>Burkholderiales</taxon>
        <taxon>Comamonadaceae</taxon>
        <taxon>Ottowia</taxon>
    </lineage>
</organism>
<dbReference type="GO" id="GO:0016846">
    <property type="term" value="F:carbon-sulfur lyase activity"/>
    <property type="evidence" value="ECO:0007669"/>
    <property type="project" value="InterPro"/>
</dbReference>
<evidence type="ECO:0000256" key="3">
    <source>
        <dbReference type="ARBA" id="ARBA00022833"/>
    </source>
</evidence>
<dbReference type="InterPro" id="IPR052355">
    <property type="entry name" value="CENP-V-like"/>
</dbReference>
<dbReference type="Gene3D" id="2.170.150.70">
    <property type="match status" value="1"/>
</dbReference>
<comment type="similarity">
    <text evidence="1">Belongs to the Gfa family.</text>
</comment>
<evidence type="ECO:0000313" key="5">
    <source>
        <dbReference type="EMBL" id="AVO34636.1"/>
    </source>
</evidence>